<dbReference type="OrthoDB" id="10254627at2759"/>
<feature type="region of interest" description="Disordered" evidence="4">
    <location>
        <begin position="54"/>
        <end position="75"/>
    </location>
</feature>
<evidence type="ECO:0000256" key="3">
    <source>
        <dbReference type="ARBA" id="ARBA00023274"/>
    </source>
</evidence>
<dbReference type="RefSeq" id="XP_026192994.1">
    <property type="nucleotide sequence ID" value="XM_026337209.1"/>
</dbReference>
<dbReference type="SUPFAM" id="SSF54211">
    <property type="entry name" value="Ribosomal protein S5 domain 2-like"/>
    <property type="match status" value="1"/>
</dbReference>
<dbReference type="Proteomes" id="UP000515125">
    <property type="component" value="Unplaced"/>
</dbReference>
<dbReference type="InterPro" id="IPR020568">
    <property type="entry name" value="Ribosomal_Su5_D2-typ_SF"/>
</dbReference>
<name>A0A6P6RZN6_9EIME</name>
<dbReference type="Pfam" id="PF00380">
    <property type="entry name" value="Ribosomal_S9"/>
    <property type="match status" value="1"/>
</dbReference>
<dbReference type="InterPro" id="IPR000754">
    <property type="entry name" value="Ribosomal_uS9"/>
</dbReference>
<dbReference type="AlphaFoldDB" id="A0A6P6RZN6"/>
<dbReference type="NCBIfam" id="NF001099">
    <property type="entry name" value="PRK00132.1"/>
    <property type="match status" value="1"/>
</dbReference>
<dbReference type="GO" id="GO:0003735">
    <property type="term" value="F:structural constituent of ribosome"/>
    <property type="evidence" value="ECO:0007669"/>
    <property type="project" value="InterPro"/>
</dbReference>
<comment type="similarity">
    <text evidence="1">Belongs to the universal ribosomal protein uS9 family.</text>
</comment>
<evidence type="ECO:0000313" key="5">
    <source>
        <dbReference type="Proteomes" id="UP000515125"/>
    </source>
</evidence>
<dbReference type="GO" id="GO:0006412">
    <property type="term" value="P:translation"/>
    <property type="evidence" value="ECO:0007669"/>
    <property type="project" value="InterPro"/>
</dbReference>
<keyword evidence="2" id="KW-0689">Ribosomal protein</keyword>
<dbReference type="HAMAP" id="MF_00532_B">
    <property type="entry name" value="Ribosomal_uS9_B"/>
    <property type="match status" value="1"/>
</dbReference>
<evidence type="ECO:0000313" key="6">
    <source>
        <dbReference type="RefSeq" id="XP_026192994.1"/>
    </source>
</evidence>
<gene>
    <name evidence="6" type="primary">LOC34618247</name>
</gene>
<dbReference type="FunFam" id="3.30.230.10:FF:000001">
    <property type="entry name" value="30S ribosomal protein S9"/>
    <property type="match status" value="1"/>
</dbReference>
<keyword evidence="5" id="KW-1185">Reference proteome</keyword>
<dbReference type="GO" id="GO:0015935">
    <property type="term" value="C:small ribosomal subunit"/>
    <property type="evidence" value="ECO:0007669"/>
    <property type="project" value="TreeGrafter"/>
</dbReference>
<organism evidence="5 6">
    <name type="scientific">Cyclospora cayetanensis</name>
    <dbReference type="NCBI Taxonomy" id="88456"/>
    <lineage>
        <taxon>Eukaryota</taxon>
        <taxon>Sar</taxon>
        <taxon>Alveolata</taxon>
        <taxon>Apicomplexa</taxon>
        <taxon>Conoidasida</taxon>
        <taxon>Coccidia</taxon>
        <taxon>Eucoccidiorida</taxon>
        <taxon>Eimeriorina</taxon>
        <taxon>Eimeriidae</taxon>
        <taxon>Cyclospora</taxon>
    </lineage>
</organism>
<keyword evidence="3" id="KW-0687">Ribonucleoprotein</keyword>
<sequence length="201" mass="22490">MQLRTSGSESFEPRRLSAAIQNPMTHPLFAFPREGEEENSAMEGLANGESFLRIGGGLEGPHGNPKEALSRAKQRDFSWGTRKQSYARVRLLSGSGRLTVNGRDGGEYFQGNEFWLLNCRAPLVEVNSENRFDIEAQAKGGGLGGQSGAIMLAVARELCRQQPHLRPVLKRGSFLTVDSRRVERKKFGLRKARKRKQYSKR</sequence>
<dbReference type="GO" id="GO:0003723">
    <property type="term" value="F:RNA binding"/>
    <property type="evidence" value="ECO:0007669"/>
    <property type="project" value="TreeGrafter"/>
</dbReference>
<evidence type="ECO:0000256" key="4">
    <source>
        <dbReference type="SAM" id="MobiDB-lite"/>
    </source>
</evidence>
<accession>A0A6P6RZN6</accession>
<dbReference type="Gene3D" id="3.30.230.10">
    <property type="match status" value="1"/>
</dbReference>
<dbReference type="PANTHER" id="PTHR21569">
    <property type="entry name" value="RIBOSOMAL PROTEIN S9"/>
    <property type="match status" value="1"/>
</dbReference>
<dbReference type="InterPro" id="IPR014721">
    <property type="entry name" value="Ribsml_uS5_D2-typ_fold_subgr"/>
</dbReference>
<dbReference type="GeneID" id="34618247"/>
<dbReference type="InterPro" id="IPR023035">
    <property type="entry name" value="Ribosomal_uS9_bac/plastid"/>
</dbReference>
<feature type="compositionally biased region" description="Basic and acidic residues" evidence="4">
    <location>
        <begin position="64"/>
        <end position="75"/>
    </location>
</feature>
<dbReference type="GO" id="GO:0005737">
    <property type="term" value="C:cytoplasm"/>
    <property type="evidence" value="ECO:0007669"/>
    <property type="project" value="UniProtKB-ARBA"/>
</dbReference>
<protein>
    <submittedName>
        <fullName evidence="6">Uncharacterized protein LOC34618247</fullName>
    </submittedName>
</protein>
<reference evidence="6" key="1">
    <citation type="submission" date="2025-08" db="UniProtKB">
        <authorList>
            <consortium name="RefSeq"/>
        </authorList>
    </citation>
    <scope>IDENTIFICATION</scope>
</reference>
<evidence type="ECO:0000256" key="2">
    <source>
        <dbReference type="ARBA" id="ARBA00022980"/>
    </source>
</evidence>
<evidence type="ECO:0000256" key="1">
    <source>
        <dbReference type="ARBA" id="ARBA00005251"/>
    </source>
</evidence>
<dbReference type="PANTHER" id="PTHR21569:SF1">
    <property type="entry name" value="SMALL RIBOSOMAL SUBUNIT PROTEIN US9M"/>
    <property type="match status" value="1"/>
</dbReference>
<proteinExistence type="inferred from homology"/>